<dbReference type="EMBL" id="MIJY01000002">
    <property type="protein sequence ID" value="OEG20009.1"/>
    <property type="molecule type" value="Genomic_DNA"/>
</dbReference>
<dbReference type="InterPro" id="IPR036165">
    <property type="entry name" value="YefM-like_sf"/>
</dbReference>
<dbReference type="AlphaFoldDB" id="A0A1E5H4X1"/>
<gene>
    <name evidence="4" type="ORF">BCR25_13955</name>
</gene>
<evidence type="ECO:0000313" key="4">
    <source>
        <dbReference type="EMBL" id="OEG20009.1"/>
    </source>
</evidence>
<evidence type="ECO:0000256" key="1">
    <source>
        <dbReference type="ARBA" id="ARBA00009981"/>
    </source>
</evidence>
<feature type="coiled-coil region" evidence="3">
    <location>
        <begin position="43"/>
        <end position="77"/>
    </location>
</feature>
<dbReference type="InterPro" id="IPR006442">
    <property type="entry name" value="Antitoxin_Phd/YefM"/>
</dbReference>
<comment type="function">
    <text evidence="2">Antitoxin component of a type II toxin-antitoxin (TA) system.</text>
</comment>
<dbReference type="OrthoDB" id="2418231at2"/>
<sequence>MKILDTPIRSISELKKAPMEIIEQARTTGTGVYILNHNKDVGVILSSEQYKRLLLEKEDLEEQILDLEVKNRLLTNKKMYSDVEVRGESADVESFASFDDDWE</sequence>
<dbReference type="Proteomes" id="UP000095094">
    <property type="component" value="Unassembled WGS sequence"/>
</dbReference>
<evidence type="ECO:0000256" key="2">
    <source>
        <dbReference type="RuleBase" id="RU362080"/>
    </source>
</evidence>
<dbReference type="NCBIfam" id="TIGR01552">
    <property type="entry name" value="phd_fam"/>
    <property type="match status" value="1"/>
</dbReference>
<name>A0A1E5H4X1_9ENTE</name>
<evidence type="ECO:0000256" key="3">
    <source>
        <dbReference type="SAM" id="Coils"/>
    </source>
</evidence>
<dbReference type="SUPFAM" id="SSF143120">
    <property type="entry name" value="YefM-like"/>
    <property type="match status" value="1"/>
</dbReference>
<keyword evidence="5" id="KW-1185">Reference proteome</keyword>
<protein>
    <recommendedName>
        <fullName evidence="2">Antitoxin</fullName>
    </recommendedName>
</protein>
<comment type="caution">
    <text evidence="4">The sequence shown here is derived from an EMBL/GenBank/DDBJ whole genome shotgun (WGS) entry which is preliminary data.</text>
</comment>
<accession>A0A1E5H4X1</accession>
<keyword evidence="3" id="KW-0175">Coiled coil</keyword>
<dbReference type="Pfam" id="PF02604">
    <property type="entry name" value="PhdYeFM_antitox"/>
    <property type="match status" value="1"/>
</dbReference>
<proteinExistence type="inferred from homology"/>
<reference evidence="5" key="1">
    <citation type="submission" date="2016-09" db="EMBL/GenBank/DDBJ databases">
        <authorList>
            <person name="Gulvik C.A."/>
        </authorList>
    </citation>
    <scope>NUCLEOTIDE SEQUENCE [LARGE SCALE GENOMIC DNA]</scope>
    <source>
        <strain evidence="5">LMG 8895</strain>
    </source>
</reference>
<evidence type="ECO:0000313" key="5">
    <source>
        <dbReference type="Proteomes" id="UP000095094"/>
    </source>
</evidence>
<comment type="similarity">
    <text evidence="1 2">Belongs to the phD/YefM antitoxin family.</text>
</comment>
<dbReference type="RefSeq" id="WP_069662275.1">
    <property type="nucleotide sequence ID" value="NZ_JBHUJJ010000001.1"/>
</dbReference>
<organism evidence="4 5">
    <name type="scientific">Enterococcus termitis</name>
    <dbReference type="NCBI Taxonomy" id="332950"/>
    <lineage>
        <taxon>Bacteria</taxon>
        <taxon>Bacillati</taxon>
        <taxon>Bacillota</taxon>
        <taxon>Bacilli</taxon>
        <taxon>Lactobacillales</taxon>
        <taxon>Enterococcaceae</taxon>
        <taxon>Enterococcus</taxon>
    </lineage>
</organism>